<dbReference type="GO" id="GO:0005615">
    <property type="term" value="C:extracellular space"/>
    <property type="evidence" value="ECO:0007669"/>
    <property type="project" value="UniProtKB-KW"/>
</dbReference>
<keyword evidence="21" id="KW-0804">Transcription</keyword>
<dbReference type="InterPro" id="IPR008983">
    <property type="entry name" value="Tumour_necrosis_fac-like_dom"/>
</dbReference>
<evidence type="ECO:0000313" key="32">
    <source>
        <dbReference type="Proteomes" id="UP001066276"/>
    </source>
</evidence>
<name>A0AAV7T6J5_PLEWA</name>
<keyword evidence="20" id="KW-1015">Disulfide bond</keyword>
<evidence type="ECO:0000256" key="23">
    <source>
        <dbReference type="ARBA" id="ARBA00023228"/>
    </source>
</evidence>
<dbReference type="CDD" id="cd00184">
    <property type="entry name" value="TNF"/>
    <property type="match status" value="1"/>
</dbReference>
<evidence type="ECO:0000256" key="2">
    <source>
        <dbReference type="ARBA" id="ARBA00004123"/>
    </source>
</evidence>
<sequence>MQQNLNYGYPPVFWVDGVAGAPPAPTGPPLPLRRPVKKRRDGPWLCLFGVTVLVFLALTGIGLGFYKITQLQNDLDRMKKPFASSDGLTSFLEKHTGLPNILRANQHPRRAAHLTGKSNADSLPLDWEDTHGRAFLDGVRYVNRGLIINETGLYFVYSTVYFRWRTCENKPLIHTVFKRSQVSRNDVVLLEGRKINYCGNNGLWARSSSLAAVFNLTRFETLYVNVSEISLVGFDETKTFFGLYKL</sequence>
<dbReference type="SMART" id="SM00207">
    <property type="entry name" value="TNF"/>
    <property type="match status" value="1"/>
</dbReference>
<evidence type="ECO:0000256" key="26">
    <source>
        <dbReference type="ARBA" id="ARBA00030913"/>
    </source>
</evidence>
<comment type="function">
    <text evidence="27">Induces FAS-mediated activation of NF-kappa-B, initiating non-apoptotic signaling pathways. Can induce apoptosis but does not appear to be essential for this process.</text>
</comment>
<keyword evidence="17 29" id="KW-1133">Transmembrane helix</keyword>
<evidence type="ECO:0000256" key="14">
    <source>
        <dbReference type="ARBA" id="ARBA00022703"/>
    </source>
</evidence>
<evidence type="ECO:0000256" key="19">
    <source>
        <dbReference type="ARBA" id="ARBA00023136"/>
    </source>
</evidence>
<keyword evidence="9" id="KW-1003">Cell membrane</keyword>
<keyword evidence="23" id="KW-0458">Lysosome</keyword>
<comment type="subcellular location">
    <subcellularLocation>
        <location evidence="5">Cell membrane</location>
        <topology evidence="5">Single-pass type II membrane protein</topology>
    </subcellularLocation>
    <subcellularLocation>
        <location evidence="4">Cytoplasmic vesicle lumen</location>
    </subcellularLocation>
    <subcellularLocation>
        <location evidence="3">Lysosome lumen</location>
    </subcellularLocation>
    <subcellularLocation>
        <location evidence="2">Nucleus</location>
    </subcellularLocation>
    <subcellularLocation>
        <location evidence="6">Secreted</location>
    </subcellularLocation>
</comment>
<gene>
    <name evidence="31" type="ORF">NDU88_004102</name>
</gene>
<keyword evidence="12" id="KW-0964">Secreted</keyword>
<evidence type="ECO:0000256" key="12">
    <source>
        <dbReference type="ARBA" id="ARBA00022525"/>
    </source>
</evidence>
<evidence type="ECO:0000256" key="7">
    <source>
        <dbReference type="ARBA" id="ARBA00008670"/>
    </source>
</evidence>
<proteinExistence type="inferred from homology"/>
<comment type="similarity">
    <text evidence="7">Belongs to the tumor necrosis factor family.</text>
</comment>
<keyword evidence="22" id="KW-0325">Glycoprotein</keyword>
<dbReference type="GO" id="GO:0005125">
    <property type="term" value="F:cytokine activity"/>
    <property type="evidence" value="ECO:0007669"/>
    <property type="project" value="UniProtKB-KW"/>
</dbReference>
<comment type="subunit">
    <text evidence="28">Homotrimer. Interacts with ARHGAP9, BAIAP2L1, BTK, CACNB3, CACNB4, CRK, DLG2, DNMBP, DOCK4, EPS8L3, FGR, FYB1, FYN, HCK, ITK, ITSN2, KALRN, LYN, MACC1, MIA, MPP4, MYO15A, NCF1, NCK1, NCK2, NCKIPSD, OSTF1, PIK3R1, PSTPIP1, RIMBP3C, SAMSN1, SH3GL3, SH3PXD2B, SH3PXD2A, SH3RF2, SKAP2, SNX33, SNX9, SORBS3, SPTA1, SRC, SRGAP1, SRGAP2, SRGAP3, TEC, TJP3 and YES1.</text>
</comment>
<dbReference type="GO" id="GO:0006955">
    <property type="term" value="P:immune response"/>
    <property type="evidence" value="ECO:0007669"/>
    <property type="project" value="InterPro"/>
</dbReference>
<keyword evidence="25" id="KW-0968">Cytoplasmic vesicle</keyword>
<dbReference type="GO" id="GO:0008625">
    <property type="term" value="P:extrinsic apoptotic signaling pathway via death domain receptors"/>
    <property type="evidence" value="ECO:0007669"/>
    <property type="project" value="UniProtKB-ARBA"/>
</dbReference>
<dbReference type="GO" id="GO:0060205">
    <property type="term" value="C:cytoplasmic vesicle lumen"/>
    <property type="evidence" value="ECO:0007669"/>
    <property type="project" value="UniProtKB-SubCell"/>
</dbReference>
<keyword evidence="13 29" id="KW-0812">Transmembrane</keyword>
<comment type="function">
    <text evidence="1">Cytoplasmic form induces gene transcription inhibition.</text>
</comment>
<dbReference type="GO" id="GO:0005164">
    <property type="term" value="F:tumor necrosis factor receptor binding"/>
    <property type="evidence" value="ECO:0007669"/>
    <property type="project" value="InterPro"/>
</dbReference>
<comment type="caution">
    <text evidence="31">The sequence shown here is derived from an EMBL/GenBank/DDBJ whole genome shotgun (WGS) entry which is preliminary data.</text>
</comment>
<evidence type="ECO:0000256" key="3">
    <source>
        <dbReference type="ARBA" id="ARBA00004227"/>
    </source>
</evidence>
<evidence type="ECO:0000256" key="15">
    <source>
        <dbReference type="ARBA" id="ARBA00022843"/>
    </source>
</evidence>
<evidence type="ECO:0000256" key="21">
    <source>
        <dbReference type="ARBA" id="ARBA00023163"/>
    </source>
</evidence>
<dbReference type="GO" id="GO:0005634">
    <property type="term" value="C:nucleus"/>
    <property type="evidence" value="ECO:0007669"/>
    <property type="project" value="UniProtKB-SubCell"/>
</dbReference>
<evidence type="ECO:0000313" key="31">
    <source>
        <dbReference type="EMBL" id="KAJ1172255.1"/>
    </source>
</evidence>
<dbReference type="PROSITE" id="PS50049">
    <property type="entry name" value="THD_2"/>
    <property type="match status" value="1"/>
</dbReference>
<evidence type="ECO:0000256" key="20">
    <source>
        <dbReference type="ARBA" id="ARBA00023157"/>
    </source>
</evidence>
<evidence type="ECO:0000256" key="29">
    <source>
        <dbReference type="SAM" id="Phobius"/>
    </source>
</evidence>
<dbReference type="PANTHER" id="PTHR11471:SF33">
    <property type="entry name" value="TUMOR NECROSIS FACTOR LIGAND SUPERFAMILY MEMBER 6"/>
    <property type="match status" value="1"/>
</dbReference>
<evidence type="ECO:0000256" key="4">
    <source>
        <dbReference type="ARBA" id="ARBA00004321"/>
    </source>
</evidence>
<dbReference type="AlphaFoldDB" id="A0AAV7T6J5"/>
<feature type="domain" description="THD" evidence="30">
    <location>
        <begin position="110"/>
        <end position="246"/>
    </location>
</feature>
<dbReference type="GO" id="GO:0043202">
    <property type="term" value="C:lysosomal lumen"/>
    <property type="evidence" value="ECO:0007669"/>
    <property type="project" value="UniProtKB-SubCell"/>
</dbReference>
<keyword evidence="18" id="KW-0805">Transcription regulation</keyword>
<dbReference type="SUPFAM" id="SSF49842">
    <property type="entry name" value="TNF-like"/>
    <property type="match status" value="1"/>
</dbReference>
<keyword evidence="24" id="KW-0539">Nucleus</keyword>
<reference evidence="31" key="1">
    <citation type="journal article" date="2022" name="bioRxiv">
        <title>Sequencing and chromosome-scale assembly of the giantPleurodeles waltlgenome.</title>
        <authorList>
            <person name="Brown T."/>
            <person name="Elewa A."/>
            <person name="Iarovenko S."/>
            <person name="Subramanian E."/>
            <person name="Araus A.J."/>
            <person name="Petzold A."/>
            <person name="Susuki M."/>
            <person name="Suzuki K.-i.T."/>
            <person name="Hayashi T."/>
            <person name="Toyoda A."/>
            <person name="Oliveira C."/>
            <person name="Osipova E."/>
            <person name="Leigh N.D."/>
            <person name="Simon A."/>
            <person name="Yun M.H."/>
        </authorList>
    </citation>
    <scope>NUCLEOTIDE SEQUENCE</scope>
    <source>
        <strain evidence="31">20211129_DDA</strain>
        <tissue evidence="31">Liver</tissue>
    </source>
</reference>
<dbReference type="GO" id="GO:0043123">
    <property type="term" value="P:positive regulation of canonical NF-kappaB signal transduction"/>
    <property type="evidence" value="ECO:0007669"/>
    <property type="project" value="TreeGrafter"/>
</dbReference>
<evidence type="ECO:0000256" key="5">
    <source>
        <dbReference type="ARBA" id="ARBA00004401"/>
    </source>
</evidence>
<dbReference type="FunFam" id="2.60.120.40:FF:000017">
    <property type="entry name" value="Tumor necrosis factor ligand superfamily member 6"/>
    <property type="match status" value="1"/>
</dbReference>
<evidence type="ECO:0000256" key="22">
    <source>
        <dbReference type="ARBA" id="ARBA00023180"/>
    </source>
</evidence>
<organism evidence="31 32">
    <name type="scientific">Pleurodeles waltl</name>
    <name type="common">Iberian ribbed newt</name>
    <dbReference type="NCBI Taxonomy" id="8319"/>
    <lineage>
        <taxon>Eukaryota</taxon>
        <taxon>Metazoa</taxon>
        <taxon>Chordata</taxon>
        <taxon>Craniata</taxon>
        <taxon>Vertebrata</taxon>
        <taxon>Euteleostomi</taxon>
        <taxon>Amphibia</taxon>
        <taxon>Batrachia</taxon>
        <taxon>Caudata</taxon>
        <taxon>Salamandroidea</taxon>
        <taxon>Salamandridae</taxon>
        <taxon>Pleurodelinae</taxon>
        <taxon>Pleurodeles</taxon>
    </lineage>
</organism>
<evidence type="ECO:0000256" key="13">
    <source>
        <dbReference type="ARBA" id="ARBA00022692"/>
    </source>
</evidence>
<keyword evidence="32" id="KW-1185">Reference proteome</keyword>
<evidence type="ECO:0000256" key="16">
    <source>
        <dbReference type="ARBA" id="ARBA00022968"/>
    </source>
</evidence>
<dbReference type="PANTHER" id="PTHR11471">
    <property type="entry name" value="TUMOR NECROSIS FACTOR FAMILY MEMBER"/>
    <property type="match status" value="1"/>
</dbReference>
<evidence type="ECO:0000256" key="6">
    <source>
        <dbReference type="ARBA" id="ARBA00004613"/>
    </source>
</evidence>
<keyword evidence="11" id="KW-0202">Cytokine</keyword>
<accession>A0AAV7T6J5</accession>
<keyword evidence="10" id="KW-0678">Repressor</keyword>
<evidence type="ECO:0000256" key="9">
    <source>
        <dbReference type="ARBA" id="ARBA00022475"/>
    </source>
</evidence>
<keyword evidence="19 29" id="KW-0472">Membrane</keyword>
<keyword evidence="15" id="KW-0832">Ubl conjugation</keyword>
<dbReference type="InterPro" id="IPR006052">
    <property type="entry name" value="TNF_dom"/>
</dbReference>
<dbReference type="Gene3D" id="2.60.120.40">
    <property type="match status" value="1"/>
</dbReference>
<evidence type="ECO:0000256" key="28">
    <source>
        <dbReference type="ARBA" id="ARBA00047144"/>
    </source>
</evidence>
<dbReference type="Pfam" id="PF00229">
    <property type="entry name" value="TNF"/>
    <property type="match status" value="1"/>
</dbReference>
<dbReference type="GO" id="GO:0005886">
    <property type="term" value="C:plasma membrane"/>
    <property type="evidence" value="ECO:0007669"/>
    <property type="project" value="UniProtKB-SubCell"/>
</dbReference>
<evidence type="ECO:0000256" key="8">
    <source>
        <dbReference type="ARBA" id="ARBA00018020"/>
    </source>
</evidence>
<dbReference type="Proteomes" id="UP001066276">
    <property type="component" value="Chromosome 4_1"/>
</dbReference>
<evidence type="ECO:0000256" key="17">
    <source>
        <dbReference type="ARBA" id="ARBA00022989"/>
    </source>
</evidence>
<evidence type="ECO:0000256" key="11">
    <source>
        <dbReference type="ARBA" id="ARBA00022514"/>
    </source>
</evidence>
<evidence type="ECO:0000256" key="25">
    <source>
        <dbReference type="ARBA" id="ARBA00023329"/>
    </source>
</evidence>
<evidence type="ECO:0000259" key="30">
    <source>
        <dbReference type="PROSITE" id="PS50049"/>
    </source>
</evidence>
<keyword evidence="14" id="KW-0053">Apoptosis</keyword>
<evidence type="ECO:0000256" key="1">
    <source>
        <dbReference type="ARBA" id="ARBA00003149"/>
    </source>
</evidence>
<evidence type="ECO:0000256" key="10">
    <source>
        <dbReference type="ARBA" id="ARBA00022491"/>
    </source>
</evidence>
<protein>
    <recommendedName>
        <fullName evidence="8">Tumor necrosis factor ligand superfamily member 6</fullName>
    </recommendedName>
    <alternativeName>
        <fullName evidence="26">Fas antigen ligand</fullName>
    </alternativeName>
</protein>
<dbReference type="EMBL" id="JANPWB010000007">
    <property type="protein sequence ID" value="KAJ1172255.1"/>
    <property type="molecule type" value="Genomic_DNA"/>
</dbReference>
<evidence type="ECO:0000256" key="24">
    <source>
        <dbReference type="ARBA" id="ARBA00023242"/>
    </source>
</evidence>
<evidence type="ECO:0000256" key="27">
    <source>
        <dbReference type="ARBA" id="ARBA00045660"/>
    </source>
</evidence>
<evidence type="ECO:0000256" key="18">
    <source>
        <dbReference type="ARBA" id="ARBA00023015"/>
    </source>
</evidence>
<feature type="transmembrane region" description="Helical" evidence="29">
    <location>
        <begin position="44"/>
        <end position="66"/>
    </location>
</feature>
<keyword evidence="16" id="KW-0735">Signal-anchor</keyword>